<evidence type="ECO:0000313" key="2">
    <source>
        <dbReference type="EMBL" id="CCM15253.1"/>
    </source>
</evidence>
<feature type="compositionally biased region" description="Basic and acidic residues" evidence="1">
    <location>
        <begin position="860"/>
        <end position="872"/>
    </location>
</feature>
<dbReference type="AlphaFoldDB" id="A0A1E1IVF5"/>
<sequence>MQKVAAAAVAGIPPTTGEKNPMTAFSDDDDTLDEREALEATDDETTNTYDEPQGDKPSPLDSGSSTTVSGDSSDWRSETGSPGDAAAVRVMGAHSASGSEAVHFRKDAKHLTYSYKVPQASLSTATPLNNASGQQQRLPVSANTSAAFPADISQVVEASTPTLPRSNLVGGPGGPSRFGPHGAATYAQGSPPPSAPQTTNTSAFYTFSDSYAILQGTPANAPSFLAAYPSSTTAGDEYSAADAPQQAPYHEVTGRRGTRTPGGSAVAATAPVTTVLVPSQPLNDEDEHARRKRPWDSSADADGNQSCRSRRIQIEVQAVVKKKYADKEDEDMREAYTSSSYSDEDSYSYSYSYSYSGDDELGDEADADEEGYEYYEEFYEEEVEEDEEDEEEPRIDMIEGDGHGHTLYDILYGTPKAGAIGNGDHTRDLREPALSDSPYSAPLPDKQKELHHQGQLHPRYVGEEDEKNYLRPAPSHWSETAGEEAEVARRRAATPERVGRHHRHHHKKSAKAYKGTDSETEHRAAAAPAAGKKQKKSAYEHGEPFTEGTLNVTSKKGKANGHYGPKVDLDAKELDRVISDSESSEVPHEPVTSAAPAAKGTRAASSSSSSDAEDVDDEFTALSRSRSRRRKSPQVVKNAKKKDSHHHHRSGAEANSGSDAEAEAITTTKFGARDSGKVSEEEPISIPSQQNSMGTGDETSENTLSVAGHEGEGGSSDKSAEEENAKAKAAVCLVIKCDCCSKRVKESDSTKPREDKKEKVNPSSTCGCCSETENESDPKPRGDKKEKVNPSSTCGCCSETENESDPKPRGDKKEKVNPSSTCGCCSETENESDPKPRGDKKEKVNPSSTCGCCSETENESDPKPRGDKKEKVNPSSTCGCCSETENESDSKETKSGLVIKCRCCSKKTKDGDAKDKKSRSRSGGVFSCLFAMCSSKKSTKDQVVDKNGKEGEKDKEADEQARKEGAKSHPTSPAESSVDRHTNSRQSNQKSHKKDEAFKGLKSPQAEQQEEEKGAAADTPAPSFPRSPAVMTSESKNDNQGRAAHPPKNTRRGVEQASSNSTPDAAAASSQKERENEANVLARKKSSHQPVSSPTPHPTGQARRPHSHTTPSADHARIPGKPEDPGVVIPVNASDMGENDEPGPSKRVKAQQQRSRHHGQTRAAEHPSKKKSKRNTQRVEHESSHDDSAV</sequence>
<feature type="compositionally biased region" description="Basic residues" evidence="1">
    <location>
        <begin position="499"/>
        <end position="511"/>
    </location>
</feature>
<feature type="compositionally biased region" description="Acidic residues" evidence="1">
    <location>
        <begin position="379"/>
        <end position="393"/>
    </location>
</feature>
<feature type="compositionally biased region" description="Low complexity" evidence="1">
    <location>
        <begin position="61"/>
        <end position="72"/>
    </location>
</feature>
<dbReference type="EMBL" id="CALQ01000800">
    <property type="protein sequence ID" value="CCM15253.1"/>
    <property type="molecule type" value="Genomic_DNA"/>
</dbReference>
<accession>A0A1E1IVF5</accession>
<feature type="compositionally biased region" description="Basic residues" evidence="1">
    <location>
        <begin position="625"/>
        <end position="649"/>
    </location>
</feature>
<feature type="compositionally biased region" description="Low complexity" evidence="1">
    <location>
        <begin position="259"/>
        <end position="279"/>
    </location>
</feature>
<feature type="region of interest" description="Disordered" evidence="1">
    <location>
        <begin position="379"/>
        <end position="401"/>
    </location>
</feature>
<feature type="compositionally biased region" description="Basic and acidic residues" evidence="1">
    <location>
        <begin position="514"/>
        <end position="524"/>
    </location>
</feature>
<feature type="compositionally biased region" description="Basic and acidic residues" evidence="1">
    <location>
        <begin position="938"/>
        <end position="967"/>
    </location>
</feature>
<feature type="compositionally biased region" description="Basic and acidic residues" evidence="1">
    <location>
        <begin position="486"/>
        <end position="498"/>
    </location>
</feature>
<protein>
    <submittedName>
        <fullName evidence="2">Uncharacterized protein</fullName>
    </submittedName>
</protein>
<feature type="compositionally biased region" description="Basic and acidic residues" evidence="1">
    <location>
        <begin position="1114"/>
        <end position="1124"/>
    </location>
</feature>
<feature type="compositionally biased region" description="Polar residues" evidence="1">
    <location>
        <begin position="1030"/>
        <end position="1040"/>
    </location>
</feature>
<feature type="compositionally biased region" description="Basic and acidic residues" evidence="1">
    <location>
        <begin position="424"/>
        <end position="433"/>
    </location>
</feature>
<reference evidence="2" key="1">
    <citation type="submission" date="2012-08" db="EMBL/GenBank/DDBJ databases">
        <title>Comparative genomics of metastatic and non-metastatic Leishmania guyanensis provides insights into polygenic factors involved in Leishmania RNA virus infection.</title>
        <authorList>
            <person name="Smith D."/>
            <person name="Hertz-Fowler C."/>
            <person name="Martin R."/>
            <person name="Dickens N."/>
            <person name="Fasel N."/>
            <person name="Falquet L."/>
            <person name="Beverley S."/>
            <person name="Zangger H."/>
            <person name="Calderon-Copete S."/>
            <person name="Mottram J."/>
            <person name="Xenarios I."/>
        </authorList>
    </citation>
    <scope>NUCLEOTIDE SEQUENCE</scope>
    <source>
        <strain evidence="2">MHOM/BR/75/M4147/SSU:IR2SAT-LUC</strain>
    </source>
</reference>
<feature type="compositionally biased region" description="Basic and acidic residues" evidence="1">
    <location>
        <begin position="804"/>
        <end position="816"/>
    </location>
</feature>
<feature type="region of interest" description="Disordered" evidence="1">
    <location>
        <begin position="744"/>
        <end position="895"/>
    </location>
</feature>
<feature type="compositionally biased region" description="Basic and acidic residues" evidence="1">
    <location>
        <begin position="832"/>
        <end position="844"/>
    </location>
</feature>
<feature type="compositionally biased region" description="Basic residues" evidence="1">
    <location>
        <begin position="1146"/>
        <end position="1160"/>
    </location>
</feature>
<gene>
    <name evidence="2" type="primary">LgM4147LRVhigh.20.00940.01050</name>
    <name evidence="2" type="ORF">BN36_2027540</name>
</gene>
<name>A0A1E1IVF5_LEIGU</name>
<feature type="compositionally biased region" description="Basic and acidic residues" evidence="1">
    <location>
        <begin position="776"/>
        <end position="788"/>
    </location>
</feature>
<feature type="compositionally biased region" description="Basic and acidic residues" evidence="1">
    <location>
        <begin position="744"/>
        <end position="760"/>
    </location>
</feature>
<feature type="region of interest" description="Disordered" evidence="1">
    <location>
        <begin position="228"/>
        <end position="364"/>
    </location>
</feature>
<evidence type="ECO:0000256" key="1">
    <source>
        <dbReference type="SAM" id="MobiDB-lite"/>
    </source>
</evidence>
<feature type="region of interest" description="Disordered" evidence="1">
    <location>
        <begin position="936"/>
        <end position="1190"/>
    </location>
</feature>
<feature type="compositionally biased region" description="Basic and acidic residues" evidence="1">
    <location>
        <begin position="671"/>
        <end position="680"/>
    </location>
</feature>
<proteinExistence type="predicted"/>
<feature type="compositionally biased region" description="Basic and acidic residues" evidence="1">
    <location>
        <begin position="1177"/>
        <end position="1190"/>
    </location>
</feature>
<feature type="compositionally biased region" description="Basic and acidic residues" evidence="1">
    <location>
        <begin position="565"/>
        <end position="579"/>
    </location>
</feature>
<feature type="region of interest" description="Disordered" evidence="1">
    <location>
        <begin position="1"/>
        <end position="101"/>
    </location>
</feature>
<organism evidence="2">
    <name type="scientific">Leishmania guyanensis</name>
    <dbReference type="NCBI Taxonomy" id="5670"/>
    <lineage>
        <taxon>Eukaryota</taxon>
        <taxon>Discoba</taxon>
        <taxon>Euglenozoa</taxon>
        <taxon>Kinetoplastea</taxon>
        <taxon>Metakinetoplastina</taxon>
        <taxon>Trypanosomatida</taxon>
        <taxon>Trypanosomatidae</taxon>
        <taxon>Leishmaniinae</taxon>
        <taxon>Leishmania</taxon>
        <taxon>Leishmania guyanensis species complex</taxon>
    </lineage>
</organism>
<feature type="region of interest" description="Disordered" evidence="1">
    <location>
        <begin position="162"/>
        <end position="201"/>
    </location>
</feature>
<feature type="region of interest" description="Disordered" evidence="1">
    <location>
        <begin position="419"/>
        <end position="725"/>
    </location>
</feature>
<feature type="compositionally biased region" description="Low complexity" evidence="1">
    <location>
        <begin position="336"/>
        <end position="356"/>
    </location>
</feature>